<dbReference type="AlphaFoldDB" id="A0A7G6VV19"/>
<dbReference type="Gene3D" id="2.120.10.30">
    <property type="entry name" value="TolB, C-terminal domain"/>
    <property type="match status" value="1"/>
</dbReference>
<evidence type="ECO:0000256" key="1">
    <source>
        <dbReference type="SAM" id="Phobius"/>
    </source>
</evidence>
<dbReference type="SUPFAM" id="SSF50952">
    <property type="entry name" value="Soluble quinoprotein glucose dehydrogenase"/>
    <property type="match status" value="1"/>
</dbReference>
<organism evidence="3 4">
    <name type="scientific">Croceicoccus marinus</name>
    <dbReference type="NCBI Taxonomy" id="450378"/>
    <lineage>
        <taxon>Bacteria</taxon>
        <taxon>Pseudomonadati</taxon>
        <taxon>Pseudomonadota</taxon>
        <taxon>Alphaproteobacteria</taxon>
        <taxon>Sphingomonadales</taxon>
        <taxon>Erythrobacteraceae</taxon>
        <taxon>Croceicoccus</taxon>
    </lineage>
</organism>
<name>A0A7G6VV19_9SPHN</name>
<protein>
    <submittedName>
        <fullName evidence="3">Sorbosone dehydrogenase family protein</fullName>
    </submittedName>
</protein>
<gene>
    <name evidence="3" type="ORF">H4O24_02485</name>
</gene>
<keyword evidence="1" id="KW-0812">Transmembrane</keyword>
<keyword evidence="1" id="KW-0472">Membrane</keyword>
<feature type="domain" description="Pyrroloquinoline quinone-dependent pyranose dehydrogenase beta-propeller" evidence="2">
    <location>
        <begin position="334"/>
        <end position="444"/>
    </location>
</feature>
<reference evidence="3 4" key="1">
    <citation type="submission" date="2020-08" db="EMBL/GenBank/DDBJ databases">
        <authorList>
            <person name="Liu G."/>
            <person name="Sun C."/>
        </authorList>
    </citation>
    <scope>NUCLEOTIDE SEQUENCE [LARGE SCALE GENOMIC DNA]</scope>
    <source>
        <strain evidence="3 4">OT19</strain>
    </source>
</reference>
<dbReference type="PANTHER" id="PTHR33546:SF1">
    <property type="entry name" value="LARGE, MULTIFUNCTIONAL SECRETED PROTEIN"/>
    <property type="match status" value="1"/>
</dbReference>
<dbReference type="InterPro" id="IPR011041">
    <property type="entry name" value="Quinoprot_gluc/sorb_DH_b-prop"/>
</dbReference>
<dbReference type="Pfam" id="PF22807">
    <property type="entry name" value="TrAA12"/>
    <property type="match status" value="2"/>
</dbReference>
<feature type="domain" description="Pyrroloquinoline quinone-dependent pyranose dehydrogenase beta-propeller" evidence="2">
    <location>
        <begin position="147"/>
        <end position="289"/>
    </location>
</feature>
<dbReference type="RefSeq" id="WP_185884667.1">
    <property type="nucleotide sequence ID" value="NZ_CP060052.1"/>
</dbReference>
<dbReference type="Proteomes" id="UP000515297">
    <property type="component" value="Chromosome"/>
</dbReference>
<evidence type="ECO:0000259" key="2">
    <source>
        <dbReference type="Pfam" id="PF22807"/>
    </source>
</evidence>
<evidence type="ECO:0000313" key="3">
    <source>
        <dbReference type="EMBL" id="QNE05584.1"/>
    </source>
</evidence>
<sequence length="461" mass="49601">MSPTLRKSLIIAVIVIAAVVAIGWYLLQPNTARYGDEELTGTDPLIAEIQEETIPSIGIMDPVGWDEGASPTPAEGLNVSRFAEGLTHPRSMLVLDNGDVLVAETNRQPGPPASFTDRVAGWLMGRAGAGVPSPDRIVLLRDTDNDGSADSQSVLLDGLKSPFGMAVRDGRLIVANTDAVLSFPFTPGDTTIARGQEWQLMALPGGGNHWARNLLLSPDGERLYVTVGSASNIGENGMAAEQGRAAIYEYDFTTQTSRQFASGMRNPMGLAFNPDSGELWTTVNERDMLGPDVPPDYLTNVPIGAQYGWPWIYWRFNYDERVETAIPQYLQEYTRWPEYALGAHVAPLGLVFANDGALGQPFISGAFVARHGSWNRSPPAGYDVVFVPFDDRGNPQDVPPVPVLTGFLGDDLETTHGRPTWLAWDNAGGLLVSDDTGGIIWRVTGTPAAAPAAASQEPADN</sequence>
<dbReference type="InterPro" id="IPR054539">
    <property type="entry name" value="Beta-prop_PDH"/>
</dbReference>
<dbReference type="EMBL" id="CP060052">
    <property type="protein sequence ID" value="QNE05584.1"/>
    <property type="molecule type" value="Genomic_DNA"/>
</dbReference>
<dbReference type="InterPro" id="IPR011042">
    <property type="entry name" value="6-blade_b-propeller_TolB-like"/>
</dbReference>
<dbReference type="PANTHER" id="PTHR33546">
    <property type="entry name" value="LARGE, MULTIFUNCTIONAL SECRETED PROTEIN-RELATED"/>
    <property type="match status" value="1"/>
</dbReference>
<proteinExistence type="predicted"/>
<feature type="transmembrane region" description="Helical" evidence="1">
    <location>
        <begin position="9"/>
        <end position="27"/>
    </location>
</feature>
<accession>A0A7G6VV19</accession>
<keyword evidence="1" id="KW-1133">Transmembrane helix</keyword>
<evidence type="ECO:0000313" key="4">
    <source>
        <dbReference type="Proteomes" id="UP000515297"/>
    </source>
</evidence>